<dbReference type="PANTHER" id="PTHR43767">
    <property type="entry name" value="LONG-CHAIN-FATTY-ACID--COA LIGASE"/>
    <property type="match status" value="1"/>
</dbReference>
<gene>
    <name evidence="3" type="ORF">EDC65_2638</name>
</gene>
<sequence>MFLDRLDEHAARRPMAPALVRGDRTIGYGAFMTRVDACAAMLRGQGIGREDVVGLTIADEIDHLVACLALMRIGAAQITLGTQDPQPVRDRLAARVGVTRLLGAGSSVAVAGRAKAADEAPGQADHDRPAIYLPGSGTTGDVKLVSLSQSQIATQAAIAYADYRGERILQLAPVEYNNGKRLRLYCLYHGGACIFRDGSGVPLTQLCRDQGVTWFDLSAYLAHDLVRASAQHGGLPDFTAVRIGGSRVSTALRAEFRARVCQRLYISYGATEIGGMPGVCMAAPEELTPDAEVVGRPLDGMEVVIVDPEGRPVPPGTVGEIRMRAPGMVTGYVGDAEATRRFFRDGWFQPGDMMSLSADRMLTFHGRADDMIILNSINIFPGEIERALESHPLVAEAAAYPIASGVHGQIPVAAVQLRAGAALAERELLAYARERLGVRAPRKVTILAELPRNGQGKVLKRVLAEGRAGGG</sequence>
<dbReference type="Gene3D" id="3.30.300.30">
    <property type="match status" value="1"/>
</dbReference>
<dbReference type="PROSITE" id="PS00455">
    <property type="entry name" value="AMP_BINDING"/>
    <property type="match status" value="1"/>
</dbReference>
<comment type="caution">
    <text evidence="3">The sequence shown here is derived from an EMBL/GenBank/DDBJ whole genome shotgun (WGS) entry which is preliminary data.</text>
</comment>
<dbReference type="InterPro" id="IPR000873">
    <property type="entry name" value="AMP-dep_synth/lig_dom"/>
</dbReference>
<dbReference type="InterPro" id="IPR042099">
    <property type="entry name" value="ANL_N_sf"/>
</dbReference>
<name>A0A3N1LIU4_9PROT</name>
<dbReference type="AlphaFoldDB" id="A0A3N1LIU4"/>
<dbReference type="PANTHER" id="PTHR43767:SF10">
    <property type="entry name" value="SURFACTIN SYNTHASE SUBUNIT 1"/>
    <property type="match status" value="1"/>
</dbReference>
<dbReference type="EMBL" id="RJKX01000014">
    <property type="protein sequence ID" value="ROP90779.1"/>
    <property type="molecule type" value="Genomic_DNA"/>
</dbReference>
<evidence type="ECO:0000259" key="1">
    <source>
        <dbReference type="Pfam" id="PF00501"/>
    </source>
</evidence>
<reference evidence="3 4" key="1">
    <citation type="submission" date="2018-11" db="EMBL/GenBank/DDBJ databases">
        <title>Genomic Encyclopedia of Type Strains, Phase IV (KMG-IV): sequencing the most valuable type-strain genomes for metagenomic binning, comparative biology and taxonomic classification.</title>
        <authorList>
            <person name="Goeker M."/>
        </authorList>
    </citation>
    <scope>NUCLEOTIDE SEQUENCE [LARGE SCALE GENOMIC DNA]</scope>
    <source>
        <strain evidence="3 4">DSM 5900</strain>
    </source>
</reference>
<evidence type="ECO:0000313" key="4">
    <source>
        <dbReference type="Proteomes" id="UP000278222"/>
    </source>
</evidence>
<feature type="domain" description="AMP-dependent synthetase/ligase" evidence="1">
    <location>
        <begin position="6"/>
        <end position="332"/>
    </location>
</feature>
<dbReference type="InterPro" id="IPR050237">
    <property type="entry name" value="ATP-dep_AMP-bd_enzyme"/>
</dbReference>
<keyword evidence="4" id="KW-1185">Reference proteome</keyword>
<organism evidence="3 4">
    <name type="scientific">Stella humosa</name>
    <dbReference type="NCBI Taxonomy" id="94"/>
    <lineage>
        <taxon>Bacteria</taxon>
        <taxon>Pseudomonadati</taxon>
        <taxon>Pseudomonadota</taxon>
        <taxon>Alphaproteobacteria</taxon>
        <taxon>Rhodospirillales</taxon>
        <taxon>Stellaceae</taxon>
        <taxon>Stella</taxon>
    </lineage>
</organism>
<dbReference type="Gene3D" id="3.40.50.12780">
    <property type="entry name" value="N-terminal domain of ligase-like"/>
    <property type="match status" value="1"/>
</dbReference>
<proteinExistence type="predicted"/>
<evidence type="ECO:0000259" key="2">
    <source>
        <dbReference type="Pfam" id="PF13193"/>
    </source>
</evidence>
<dbReference type="InterPro" id="IPR020845">
    <property type="entry name" value="AMP-binding_CS"/>
</dbReference>
<dbReference type="Pfam" id="PF00501">
    <property type="entry name" value="AMP-binding"/>
    <property type="match status" value="1"/>
</dbReference>
<dbReference type="InterPro" id="IPR045851">
    <property type="entry name" value="AMP-bd_C_sf"/>
</dbReference>
<feature type="domain" description="AMP-binding enzyme C-terminal" evidence="2">
    <location>
        <begin position="383"/>
        <end position="457"/>
    </location>
</feature>
<evidence type="ECO:0000313" key="3">
    <source>
        <dbReference type="EMBL" id="ROP90779.1"/>
    </source>
</evidence>
<dbReference type="RefSeq" id="WP_170216488.1">
    <property type="nucleotide sequence ID" value="NZ_AP019700.1"/>
</dbReference>
<dbReference type="Pfam" id="PF13193">
    <property type="entry name" value="AMP-binding_C"/>
    <property type="match status" value="1"/>
</dbReference>
<dbReference type="Proteomes" id="UP000278222">
    <property type="component" value="Unassembled WGS sequence"/>
</dbReference>
<dbReference type="InterPro" id="IPR025110">
    <property type="entry name" value="AMP-bd_C"/>
</dbReference>
<protein>
    <submittedName>
        <fullName evidence="3">Long-chain acyl-CoA synthetase</fullName>
    </submittedName>
</protein>
<dbReference type="SUPFAM" id="SSF56801">
    <property type="entry name" value="Acetyl-CoA synthetase-like"/>
    <property type="match status" value="1"/>
</dbReference>
<accession>A0A3N1LIU4</accession>
<dbReference type="GO" id="GO:0016877">
    <property type="term" value="F:ligase activity, forming carbon-sulfur bonds"/>
    <property type="evidence" value="ECO:0007669"/>
    <property type="project" value="UniProtKB-ARBA"/>
</dbReference>